<dbReference type="Gene3D" id="3.40.50.150">
    <property type="entry name" value="Vaccinia Virus protein VP39"/>
    <property type="match status" value="1"/>
</dbReference>
<dbReference type="PANTHER" id="PTHR23108:SF0">
    <property type="entry name" value="METHYLTRANSFERASE-LIKE PROTEIN 22"/>
    <property type="match status" value="1"/>
</dbReference>
<evidence type="ECO:0000256" key="8">
    <source>
        <dbReference type="ARBA" id="ARBA00061229"/>
    </source>
</evidence>
<evidence type="ECO:0000256" key="5">
    <source>
        <dbReference type="ARBA" id="ARBA00022691"/>
    </source>
</evidence>
<keyword evidence="12" id="KW-1185">Reference proteome</keyword>
<comment type="subunit">
    <text evidence="9">Interacts with members of the heat shock protein 90 and 70 families; these proteins probably are methylation substrates.</text>
</comment>
<evidence type="ECO:0000256" key="10">
    <source>
        <dbReference type="ARBA" id="ARBA00068044"/>
    </source>
</evidence>
<keyword evidence="4" id="KW-0808">Transferase</keyword>
<gene>
    <name evidence="11" type="ORF">DUI87_05457</name>
</gene>
<proteinExistence type="inferred from homology"/>
<keyword evidence="3" id="KW-0489">Methyltransferase</keyword>
<dbReference type="GO" id="GO:0008276">
    <property type="term" value="F:protein methyltransferase activity"/>
    <property type="evidence" value="ECO:0007669"/>
    <property type="project" value="InterPro"/>
</dbReference>
<evidence type="ECO:0000256" key="4">
    <source>
        <dbReference type="ARBA" id="ARBA00022679"/>
    </source>
</evidence>
<dbReference type="FunFam" id="3.40.50.150:FF:000156">
    <property type="entry name" value="Methyltransferase like 22"/>
    <property type="match status" value="1"/>
</dbReference>
<reference evidence="11 12" key="1">
    <citation type="submission" date="2018-07" db="EMBL/GenBank/DDBJ databases">
        <title>A high quality draft genome assembly of the barn swallow (H. rustica rustica).</title>
        <authorList>
            <person name="Formenti G."/>
            <person name="Chiara M."/>
            <person name="Poveda L."/>
            <person name="Francoijs K.-J."/>
            <person name="Bonisoli-Alquati A."/>
            <person name="Canova L."/>
            <person name="Gianfranceschi L."/>
            <person name="Horner D.S."/>
            <person name="Saino N."/>
        </authorList>
    </citation>
    <scope>NUCLEOTIDE SEQUENCE [LARGE SCALE GENOMIC DNA]</scope>
    <source>
        <strain evidence="11">Chelidonia</strain>
        <tissue evidence="11">Blood</tissue>
    </source>
</reference>
<dbReference type="PANTHER" id="PTHR23108">
    <property type="entry name" value="METHYLTRANSFERASE-RELATED"/>
    <property type="match status" value="1"/>
</dbReference>
<dbReference type="Pfam" id="PF10294">
    <property type="entry name" value="Methyltransf_16"/>
    <property type="match status" value="1"/>
</dbReference>
<comment type="similarity">
    <text evidence="8">Belongs to the methyltransferase superfamily. METTL22 family.</text>
</comment>
<organism evidence="11 12">
    <name type="scientific">Hirundo rustica rustica</name>
    <dbReference type="NCBI Taxonomy" id="333673"/>
    <lineage>
        <taxon>Eukaryota</taxon>
        <taxon>Metazoa</taxon>
        <taxon>Chordata</taxon>
        <taxon>Craniata</taxon>
        <taxon>Vertebrata</taxon>
        <taxon>Euteleostomi</taxon>
        <taxon>Archelosauria</taxon>
        <taxon>Archosauria</taxon>
        <taxon>Dinosauria</taxon>
        <taxon>Saurischia</taxon>
        <taxon>Theropoda</taxon>
        <taxon>Coelurosauria</taxon>
        <taxon>Aves</taxon>
        <taxon>Neognathae</taxon>
        <taxon>Neoaves</taxon>
        <taxon>Telluraves</taxon>
        <taxon>Australaves</taxon>
        <taxon>Passeriformes</taxon>
        <taxon>Sylvioidea</taxon>
        <taxon>Hirundinidae</taxon>
        <taxon>Hirundo</taxon>
    </lineage>
</organism>
<name>A0A3M0KYM0_HIRRU</name>
<keyword evidence="5" id="KW-0949">S-adenosyl-L-methionine</keyword>
<sequence length="451" mass="50957">MVDLAEKEMDNPTFRSDTVLSDVHLHCPSKRHLMVRLNAVGQPVFLSYFKLLWSTEDLASGKHVREIPTGGEHQCRSGDELCDEDRSNVKKEGELNSEGVEALLDDDGDLEVVRRPRSASDLQAEDPLRDIVCPVILMKGKEDAFEDEKQECASSDVVKIEHTMATPLEDVGKQVWRAAFLLADYILFKRDTFRRCSVLELGGGTGITSIIMGTVAKRVYCTDVGEDLLGMCEQNIALNKHLMESGGGEIKVKELDWLKDEFCTDPEAPYSWSEEEIADLLDHCSVIMAADVFYDDDLTDALFRTLYRITHNLRNSCTVYLALEKRLNFTLRHMDVTCEAYSHFRNTLNDLENLQDGKMKYTVEPIKLDFCQFLVYERIEQLMGTFLDLVGKSSGHPDASFSGERNIEEVKGNLRNPCSALSSDKREECPNLLGKYGNLIASVLLDWINET</sequence>
<evidence type="ECO:0000313" key="12">
    <source>
        <dbReference type="Proteomes" id="UP000269221"/>
    </source>
</evidence>
<dbReference type="InterPro" id="IPR019410">
    <property type="entry name" value="Methyltransf_16"/>
</dbReference>
<evidence type="ECO:0000313" key="11">
    <source>
        <dbReference type="EMBL" id="RMC17791.1"/>
    </source>
</evidence>
<comment type="subcellular location">
    <subcellularLocation>
        <location evidence="1">Nucleus</location>
    </subcellularLocation>
</comment>
<evidence type="ECO:0000256" key="7">
    <source>
        <dbReference type="ARBA" id="ARBA00059634"/>
    </source>
</evidence>
<evidence type="ECO:0000256" key="3">
    <source>
        <dbReference type="ARBA" id="ARBA00022603"/>
    </source>
</evidence>
<dbReference type="GO" id="GO:0032259">
    <property type="term" value="P:methylation"/>
    <property type="evidence" value="ECO:0007669"/>
    <property type="project" value="UniProtKB-KW"/>
</dbReference>
<evidence type="ECO:0000256" key="6">
    <source>
        <dbReference type="ARBA" id="ARBA00023242"/>
    </source>
</evidence>
<comment type="function">
    <text evidence="7">Protein N-lysine methyltransferase. Trimethylates KIN at Lys-135 (in vitro).</text>
</comment>
<dbReference type="InterPro" id="IPR029063">
    <property type="entry name" value="SAM-dependent_MTases_sf"/>
</dbReference>
<evidence type="ECO:0000256" key="2">
    <source>
        <dbReference type="ARBA" id="ARBA00022553"/>
    </source>
</evidence>
<dbReference type="STRING" id="333673.A0A3M0KYM0"/>
<dbReference type="Proteomes" id="UP000269221">
    <property type="component" value="Unassembled WGS sequence"/>
</dbReference>
<protein>
    <recommendedName>
        <fullName evidence="10">Methyltransferase-like protein 22</fullName>
    </recommendedName>
</protein>
<dbReference type="InterPro" id="IPR038899">
    <property type="entry name" value="METTL22"/>
</dbReference>
<dbReference type="GO" id="GO:0005634">
    <property type="term" value="C:nucleus"/>
    <property type="evidence" value="ECO:0007669"/>
    <property type="project" value="UniProtKB-SubCell"/>
</dbReference>
<evidence type="ECO:0000256" key="9">
    <source>
        <dbReference type="ARBA" id="ARBA00062954"/>
    </source>
</evidence>
<dbReference type="OrthoDB" id="46564at2759"/>
<evidence type="ECO:0000256" key="1">
    <source>
        <dbReference type="ARBA" id="ARBA00004123"/>
    </source>
</evidence>
<comment type="caution">
    <text evidence="11">The sequence shown here is derived from an EMBL/GenBank/DDBJ whole genome shotgun (WGS) entry which is preliminary data.</text>
</comment>
<keyword evidence="6" id="KW-0539">Nucleus</keyword>
<accession>A0A3M0KYM0</accession>
<keyword evidence="2" id="KW-0597">Phosphoprotein</keyword>
<dbReference type="CDD" id="cd02440">
    <property type="entry name" value="AdoMet_MTases"/>
    <property type="match status" value="1"/>
</dbReference>
<dbReference type="SUPFAM" id="SSF53335">
    <property type="entry name" value="S-adenosyl-L-methionine-dependent methyltransferases"/>
    <property type="match status" value="1"/>
</dbReference>
<dbReference type="AlphaFoldDB" id="A0A3M0KYM0"/>
<dbReference type="EMBL" id="QRBI01000098">
    <property type="protein sequence ID" value="RMC17791.1"/>
    <property type="molecule type" value="Genomic_DNA"/>
</dbReference>